<proteinExistence type="predicted"/>
<dbReference type="EMBL" id="BDQA01000509">
    <property type="protein sequence ID" value="GBH21990.1"/>
    <property type="molecule type" value="Genomic_RNA"/>
</dbReference>
<sequence>MTMTNPILAAQPLKAPLTILGSKLYGRCSYNPLIRHLASKSAAEVLTAYELNRLNCDYLNPAFNALAPQAPDGHNLLDQMHLTVRPLIGVVVQTAFPIELRYYAGAAAYALYQAANVNAACFLSKLPHFPDAGQQRAIGNALSQAADIGALLRWAGSELRFSVAERTLAVLDAALSALPLVNAPKGDHLPVPFITPGFVGIGAHGAARAADEFQDIPVVRDRAQQLFATWTDWLDRYALWNDGSFVYDVPVDDKGVPDYTYQGNLTKQVGVGNTEVWTIEPLLRRHAIDGVGQGVLNKFADLMASQKPEIREAITITYATIVTRDFT</sequence>
<comment type="caution">
    <text evidence="1">The sequence shown here is derived from an EMBL/GenBank/DDBJ whole genome shotgun (WGS) entry which is preliminary data.</text>
</comment>
<accession>A0A2V0RM44</accession>
<organism evidence="1">
    <name type="scientific">viral metagenome</name>
    <dbReference type="NCBI Taxonomy" id="1070528"/>
    <lineage>
        <taxon>unclassified sequences</taxon>
        <taxon>metagenomes</taxon>
        <taxon>organismal metagenomes</taxon>
    </lineage>
</organism>
<evidence type="ECO:0000313" key="1">
    <source>
        <dbReference type="EMBL" id="GBH21990.1"/>
    </source>
</evidence>
<protein>
    <submittedName>
        <fullName evidence="1">Uncharacterized protein</fullName>
    </submittedName>
</protein>
<dbReference type="AlphaFoldDB" id="A0A2V0RM44"/>
<name>A0A2V0RM44_9ZZZZ</name>
<reference evidence="1" key="1">
    <citation type="submission" date="2017-04" db="EMBL/GenBank/DDBJ databases">
        <title>Unveiling RNA virosphere associated with marine microorganisms.</title>
        <authorList>
            <person name="Urayama S."/>
            <person name="Takaki Y."/>
            <person name="Nishi S."/>
            <person name="Yoshida Y."/>
            <person name="Deguchi S."/>
            <person name="Takai K."/>
            <person name="Nunoura T."/>
        </authorList>
    </citation>
    <scope>NUCLEOTIDE SEQUENCE</scope>
</reference>